<dbReference type="PANTHER" id="PTHR42756:SF1">
    <property type="entry name" value="TRANSCRIPTIONAL REPRESSOR OF EMRAB OPERON"/>
    <property type="match status" value="1"/>
</dbReference>
<feature type="domain" description="HTH marR-type" evidence="4">
    <location>
        <begin position="7"/>
        <end position="139"/>
    </location>
</feature>
<sequence length="144" mass="16502">MEFNEYVEEIEKSLRLVAAAVRRKGRVLLREHDITSPQFDALIALNNEGELTIGELSSKLYLAYSTTTDLVDRLEKAGYVCRQRDLVDRRVVRVQLRPPGAQIIEEVLRARRAYLHTILSHVDVSTRKTILEALELLLTNMANQ</sequence>
<evidence type="ECO:0000256" key="3">
    <source>
        <dbReference type="ARBA" id="ARBA00023163"/>
    </source>
</evidence>
<evidence type="ECO:0000259" key="4">
    <source>
        <dbReference type="PROSITE" id="PS50995"/>
    </source>
</evidence>
<name>A0A1H2TA16_9BACL</name>
<dbReference type="InterPro" id="IPR036388">
    <property type="entry name" value="WH-like_DNA-bd_sf"/>
</dbReference>
<accession>A0A1H2TA16</accession>
<dbReference type="GO" id="GO:0003700">
    <property type="term" value="F:DNA-binding transcription factor activity"/>
    <property type="evidence" value="ECO:0007669"/>
    <property type="project" value="InterPro"/>
</dbReference>
<evidence type="ECO:0000256" key="2">
    <source>
        <dbReference type="ARBA" id="ARBA00023125"/>
    </source>
</evidence>
<reference evidence="6" key="1">
    <citation type="submission" date="2016-10" db="EMBL/GenBank/DDBJ databases">
        <authorList>
            <person name="Varghese N."/>
        </authorList>
    </citation>
    <scope>NUCLEOTIDE SEQUENCE [LARGE SCALE GENOMIC DNA]</scope>
    <source>
        <strain evidence="6">DSM 12489</strain>
    </source>
</reference>
<dbReference type="Proteomes" id="UP000182589">
    <property type="component" value="Unassembled WGS sequence"/>
</dbReference>
<evidence type="ECO:0000256" key="1">
    <source>
        <dbReference type="ARBA" id="ARBA00023015"/>
    </source>
</evidence>
<dbReference type="PROSITE" id="PS50995">
    <property type="entry name" value="HTH_MARR_2"/>
    <property type="match status" value="1"/>
</dbReference>
<dbReference type="SUPFAM" id="SSF46785">
    <property type="entry name" value="Winged helix' DNA-binding domain"/>
    <property type="match status" value="1"/>
</dbReference>
<dbReference type="GO" id="GO:0003677">
    <property type="term" value="F:DNA binding"/>
    <property type="evidence" value="ECO:0007669"/>
    <property type="project" value="UniProtKB-KW"/>
</dbReference>
<protein>
    <submittedName>
        <fullName evidence="5">DNA-binding transcriptional regulator, MarR family</fullName>
    </submittedName>
</protein>
<organism evidence="5 6">
    <name type="scientific">Alicyclobacillus hesperidum</name>
    <dbReference type="NCBI Taxonomy" id="89784"/>
    <lineage>
        <taxon>Bacteria</taxon>
        <taxon>Bacillati</taxon>
        <taxon>Bacillota</taxon>
        <taxon>Bacilli</taxon>
        <taxon>Bacillales</taxon>
        <taxon>Alicyclobacillaceae</taxon>
        <taxon>Alicyclobacillus</taxon>
    </lineage>
</organism>
<proteinExistence type="predicted"/>
<dbReference type="EMBL" id="FNOJ01000005">
    <property type="protein sequence ID" value="SDW40796.1"/>
    <property type="molecule type" value="Genomic_DNA"/>
</dbReference>
<keyword evidence="2 5" id="KW-0238">DNA-binding</keyword>
<evidence type="ECO:0000313" key="6">
    <source>
        <dbReference type="Proteomes" id="UP000182589"/>
    </source>
</evidence>
<keyword evidence="6" id="KW-1185">Reference proteome</keyword>
<dbReference type="InterPro" id="IPR000835">
    <property type="entry name" value="HTH_MarR-typ"/>
</dbReference>
<gene>
    <name evidence="5" type="ORF">SAMN04489725_105143</name>
</gene>
<dbReference type="RefSeq" id="WP_237716434.1">
    <property type="nucleotide sequence ID" value="NZ_BSRA01000007.1"/>
</dbReference>
<dbReference type="InterPro" id="IPR036390">
    <property type="entry name" value="WH_DNA-bd_sf"/>
</dbReference>
<dbReference type="Gene3D" id="1.10.10.10">
    <property type="entry name" value="Winged helix-like DNA-binding domain superfamily/Winged helix DNA-binding domain"/>
    <property type="match status" value="1"/>
</dbReference>
<dbReference type="AlphaFoldDB" id="A0A1H2TA16"/>
<dbReference type="Pfam" id="PF01047">
    <property type="entry name" value="MarR"/>
    <property type="match status" value="1"/>
</dbReference>
<dbReference type="PANTHER" id="PTHR42756">
    <property type="entry name" value="TRANSCRIPTIONAL REGULATOR, MARR"/>
    <property type="match status" value="1"/>
</dbReference>
<evidence type="ECO:0000313" key="5">
    <source>
        <dbReference type="EMBL" id="SDW40796.1"/>
    </source>
</evidence>
<dbReference type="SMART" id="SM00347">
    <property type="entry name" value="HTH_MARR"/>
    <property type="match status" value="1"/>
</dbReference>
<keyword evidence="1" id="KW-0805">Transcription regulation</keyword>
<keyword evidence="3" id="KW-0804">Transcription</keyword>
<dbReference type="STRING" id="89784.SAMN04489725_105143"/>